<dbReference type="PANTHER" id="PTHR47965:SF101">
    <property type="entry name" value="HYPOTHETICAL ASPARTYL PROTEASE (EUROFUNG)-RELATED"/>
    <property type="match status" value="1"/>
</dbReference>
<feature type="region of interest" description="Disordered" evidence="2">
    <location>
        <begin position="766"/>
        <end position="785"/>
    </location>
</feature>
<evidence type="ECO:0000259" key="4">
    <source>
        <dbReference type="PROSITE" id="PS51767"/>
    </source>
</evidence>
<name>A0A6A5Z0V1_9PLEO</name>
<dbReference type="CDD" id="cd12087">
    <property type="entry name" value="TM_EGFR-like"/>
    <property type="match status" value="1"/>
</dbReference>
<dbReference type="PANTHER" id="PTHR47965">
    <property type="entry name" value="ASPARTYL PROTEASE-RELATED"/>
    <property type="match status" value="1"/>
</dbReference>
<comment type="similarity">
    <text evidence="1">Belongs to the peptidase A1 family.</text>
</comment>
<dbReference type="EMBL" id="ML977329">
    <property type="protein sequence ID" value="KAF2113052.1"/>
    <property type="molecule type" value="Genomic_DNA"/>
</dbReference>
<evidence type="ECO:0000256" key="1">
    <source>
        <dbReference type="ARBA" id="ARBA00007447"/>
    </source>
</evidence>
<dbReference type="Gene3D" id="2.40.70.10">
    <property type="entry name" value="Acid Proteases"/>
    <property type="match status" value="2"/>
</dbReference>
<dbReference type="Pfam" id="PF00026">
    <property type="entry name" value="Asp"/>
    <property type="match status" value="1"/>
</dbReference>
<reference evidence="5" key="1">
    <citation type="journal article" date="2020" name="Stud. Mycol.">
        <title>101 Dothideomycetes genomes: a test case for predicting lifestyles and emergence of pathogens.</title>
        <authorList>
            <person name="Haridas S."/>
            <person name="Albert R."/>
            <person name="Binder M."/>
            <person name="Bloem J."/>
            <person name="Labutti K."/>
            <person name="Salamov A."/>
            <person name="Andreopoulos B."/>
            <person name="Baker S."/>
            <person name="Barry K."/>
            <person name="Bills G."/>
            <person name="Bluhm B."/>
            <person name="Cannon C."/>
            <person name="Castanera R."/>
            <person name="Culley D."/>
            <person name="Daum C."/>
            <person name="Ezra D."/>
            <person name="Gonzalez J."/>
            <person name="Henrissat B."/>
            <person name="Kuo A."/>
            <person name="Liang C."/>
            <person name="Lipzen A."/>
            <person name="Lutzoni F."/>
            <person name="Magnuson J."/>
            <person name="Mondo S."/>
            <person name="Nolan M."/>
            <person name="Ohm R."/>
            <person name="Pangilinan J."/>
            <person name="Park H.-J."/>
            <person name="Ramirez L."/>
            <person name="Alfaro M."/>
            <person name="Sun H."/>
            <person name="Tritt A."/>
            <person name="Yoshinaga Y."/>
            <person name="Zwiers L.-H."/>
            <person name="Turgeon B."/>
            <person name="Goodwin S."/>
            <person name="Spatafora J."/>
            <person name="Crous P."/>
            <person name="Grigoriev I."/>
        </authorList>
    </citation>
    <scope>NUCLEOTIDE SEQUENCE</scope>
    <source>
        <strain evidence="5">CBS 627.86</strain>
    </source>
</reference>
<dbReference type="GO" id="GO:0005576">
    <property type="term" value="C:extracellular region"/>
    <property type="evidence" value="ECO:0007669"/>
    <property type="project" value="TreeGrafter"/>
</dbReference>
<feature type="domain" description="Peptidase A1" evidence="4">
    <location>
        <begin position="386"/>
        <end position="744"/>
    </location>
</feature>
<dbReference type="InterPro" id="IPR034164">
    <property type="entry name" value="Pepsin-like_dom"/>
</dbReference>
<dbReference type="CDD" id="cd05471">
    <property type="entry name" value="pepsin_like"/>
    <property type="match status" value="1"/>
</dbReference>
<dbReference type="GO" id="GO:0009277">
    <property type="term" value="C:fungal-type cell wall"/>
    <property type="evidence" value="ECO:0007669"/>
    <property type="project" value="TreeGrafter"/>
</dbReference>
<evidence type="ECO:0000313" key="5">
    <source>
        <dbReference type="EMBL" id="KAF2113052.1"/>
    </source>
</evidence>
<dbReference type="PRINTS" id="PR00792">
    <property type="entry name" value="PEPSIN"/>
</dbReference>
<organism evidence="5 6">
    <name type="scientific">Lophiotrema nucula</name>
    <dbReference type="NCBI Taxonomy" id="690887"/>
    <lineage>
        <taxon>Eukaryota</taxon>
        <taxon>Fungi</taxon>
        <taxon>Dikarya</taxon>
        <taxon>Ascomycota</taxon>
        <taxon>Pezizomycotina</taxon>
        <taxon>Dothideomycetes</taxon>
        <taxon>Pleosporomycetidae</taxon>
        <taxon>Pleosporales</taxon>
        <taxon>Lophiotremataceae</taxon>
        <taxon>Lophiotrema</taxon>
    </lineage>
</organism>
<keyword evidence="3" id="KW-0812">Transmembrane</keyword>
<dbReference type="SUPFAM" id="SSF50630">
    <property type="entry name" value="Acid proteases"/>
    <property type="match status" value="1"/>
</dbReference>
<dbReference type="PROSITE" id="PS51767">
    <property type="entry name" value="PEPTIDASE_A1"/>
    <property type="match status" value="1"/>
</dbReference>
<dbReference type="OrthoDB" id="4074350at2759"/>
<feature type="region of interest" description="Disordered" evidence="2">
    <location>
        <begin position="916"/>
        <end position="966"/>
    </location>
</feature>
<feature type="compositionally biased region" description="Basic and acidic residues" evidence="2">
    <location>
        <begin position="950"/>
        <end position="966"/>
    </location>
</feature>
<dbReference type="Proteomes" id="UP000799770">
    <property type="component" value="Unassembled WGS sequence"/>
</dbReference>
<dbReference type="GO" id="GO:0006508">
    <property type="term" value="P:proteolysis"/>
    <property type="evidence" value="ECO:0007669"/>
    <property type="project" value="InterPro"/>
</dbReference>
<keyword evidence="6" id="KW-1185">Reference proteome</keyword>
<evidence type="ECO:0000256" key="2">
    <source>
        <dbReference type="SAM" id="MobiDB-lite"/>
    </source>
</evidence>
<feature type="compositionally biased region" description="Polar residues" evidence="2">
    <location>
        <begin position="766"/>
        <end position="776"/>
    </location>
</feature>
<dbReference type="InterPro" id="IPR021109">
    <property type="entry name" value="Peptidase_aspartic_dom_sf"/>
</dbReference>
<sequence length="966" mass="103949">MAASGANVVGHVAIENVNQLVDQRDAVVVVFVGRVAVGVINGPGGTITAGIVDTELEALSLGYEAGTTGGFPGGNAAALGGLVELSPDVVPEDLELSSSLGSIARVAGGIEDWEVPGFDVDAFVLTTPEDDVLNARCRPIAATTLEESVESDRDAVLDVEGLDVQIDGGPPEVGEELRSVIESCTRRPTLRYEATPRRTYLIASILGIVCNRISITERLKVVIIWIAASICLTWFPTTPAPYGERNTHSHRTTWSPLSRYHSFQAQGSERCWGREQVLGIPMSLGQHRYLTLMTELDCSIAAGAEPPPAVYIFTCGRVILDYEGHCPCKAEVDGESPEEVRYLEWGARNENDGSILIQRQAKNTTIPAPVVATVSQYWEGNDGPWSSFAVQVGNKGQNVRLLPSTASSSTWVVYSEGCPADAPSNCQDSRGGTFNPNNSLTWVPNSLFNLGLEENLGFDVYGDFGFDSVTLGWTGSGGPTVEHSVVAGIGDTAFSWLGVLGLNPRPTNFSTFPNNPQVSFVQALRNQNGIPSVSWAYTVGAPYRLSKVFGSLVLGGYDKSRFSIPSASSSNLTFPFYTDIARDLLVGVSSITTSNTTSSSSSSNLSDNGFFAFIDSTVPHFYLPRSVCDKFEDAFGLTWNSTLQQYILSSSQHDTLTKLNPTVIFTLSPEIPTQSNTVDIALPYSAFSLNLSWPHIKDEDGFGSTTYYFPLRRATNDTQYTLGRAFLQEAYLIADYERNNFSVWPCKWDGDTNNANIVTILSLKDSSNLNQPSGPSSNGGGNNGGGGKKGLGTGAIAGIAVGVALGIIGILVAAFLYLRRRRQRVVDAFELAAGPEETDPNGHGAYPQKEPLPEEIDGTLRHELSNQHRFGVLEADQDAERKIEMEDTGVPAESGGQEIQIYEMEAGLSGVPHLVLEPPTAIEPGPDSRPSSSAFEDTLVAVSPPDETENEKRLGHGFEDEKQEKN</sequence>
<proteinExistence type="inferred from homology"/>
<evidence type="ECO:0000256" key="3">
    <source>
        <dbReference type="SAM" id="Phobius"/>
    </source>
</evidence>
<dbReference type="InterPro" id="IPR033121">
    <property type="entry name" value="PEPTIDASE_A1"/>
</dbReference>
<feature type="transmembrane region" description="Helical" evidence="3">
    <location>
        <begin position="795"/>
        <end position="818"/>
    </location>
</feature>
<dbReference type="GO" id="GO:0004190">
    <property type="term" value="F:aspartic-type endopeptidase activity"/>
    <property type="evidence" value="ECO:0007669"/>
    <property type="project" value="InterPro"/>
</dbReference>
<evidence type="ECO:0000313" key="6">
    <source>
        <dbReference type="Proteomes" id="UP000799770"/>
    </source>
</evidence>
<keyword evidence="3" id="KW-0472">Membrane</keyword>
<keyword evidence="3" id="KW-1133">Transmembrane helix</keyword>
<dbReference type="InterPro" id="IPR001461">
    <property type="entry name" value="Aspartic_peptidase_A1"/>
</dbReference>
<accession>A0A6A5Z0V1</accession>
<protein>
    <submittedName>
        <fullName evidence="5">Aspartic peptidase domain-containing protein</fullName>
    </submittedName>
</protein>
<gene>
    <name evidence="5" type="ORF">BDV96DRAFT_601834</name>
</gene>
<dbReference type="AlphaFoldDB" id="A0A6A5Z0V1"/>
<dbReference type="GO" id="GO:0031505">
    <property type="term" value="P:fungal-type cell wall organization"/>
    <property type="evidence" value="ECO:0007669"/>
    <property type="project" value="TreeGrafter"/>
</dbReference>